<dbReference type="AlphaFoldDB" id="A0A8S1KDW8"/>
<gene>
    <name evidence="1" type="ORF">PSON_ATCC_30995.1.T0050286</name>
</gene>
<proteinExistence type="predicted"/>
<sequence length="179" mass="21131">MQIKIRNYQYSGSIINYKTPQFMIRKSNQLSNKLQASSPEKKKLEKSPQASISKINYRNAKVKTLSLNQELNNQTFICQKPILYNCDINDDTYIVNQKPTIKNKKKRFIPQKTKNQDTTLFSDRMIIGQQFRRFSVEINDSRRSKNIKYENQKLKLRAQTKDLQVEPKGWTYKSSKSLL</sequence>
<evidence type="ECO:0000313" key="2">
    <source>
        <dbReference type="Proteomes" id="UP000692954"/>
    </source>
</evidence>
<keyword evidence="2" id="KW-1185">Reference proteome</keyword>
<dbReference type="OrthoDB" id="300018at2759"/>
<dbReference type="EMBL" id="CAJJDN010000005">
    <property type="protein sequence ID" value="CAD8050972.1"/>
    <property type="molecule type" value="Genomic_DNA"/>
</dbReference>
<evidence type="ECO:0000313" key="1">
    <source>
        <dbReference type="EMBL" id="CAD8050972.1"/>
    </source>
</evidence>
<dbReference type="Proteomes" id="UP000692954">
    <property type="component" value="Unassembled WGS sequence"/>
</dbReference>
<protein>
    <submittedName>
        <fullName evidence="1">Uncharacterized protein</fullName>
    </submittedName>
</protein>
<reference evidence="1" key="1">
    <citation type="submission" date="2021-01" db="EMBL/GenBank/DDBJ databases">
        <authorList>
            <consortium name="Genoscope - CEA"/>
            <person name="William W."/>
        </authorList>
    </citation>
    <scope>NUCLEOTIDE SEQUENCE</scope>
</reference>
<organism evidence="1 2">
    <name type="scientific">Paramecium sonneborni</name>
    <dbReference type="NCBI Taxonomy" id="65129"/>
    <lineage>
        <taxon>Eukaryota</taxon>
        <taxon>Sar</taxon>
        <taxon>Alveolata</taxon>
        <taxon>Ciliophora</taxon>
        <taxon>Intramacronucleata</taxon>
        <taxon>Oligohymenophorea</taxon>
        <taxon>Peniculida</taxon>
        <taxon>Parameciidae</taxon>
        <taxon>Paramecium</taxon>
    </lineage>
</organism>
<name>A0A8S1KDW8_9CILI</name>
<accession>A0A8S1KDW8</accession>
<comment type="caution">
    <text evidence="1">The sequence shown here is derived from an EMBL/GenBank/DDBJ whole genome shotgun (WGS) entry which is preliminary data.</text>
</comment>